<dbReference type="EMBL" id="JAJITC010000018">
    <property type="protein sequence ID" value="MCC8405305.1"/>
    <property type="molecule type" value="Genomic_DNA"/>
</dbReference>
<gene>
    <name evidence="1" type="ORF">LJ655_26170</name>
</gene>
<organism evidence="1 2">
    <name type="scientific">Paraburkholderia translucens</name>
    <dbReference type="NCBI Taxonomy" id="2886945"/>
    <lineage>
        <taxon>Bacteria</taxon>
        <taxon>Pseudomonadati</taxon>
        <taxon>Pseudomonadota</taxon>
        <taxon>Betaproteobacteria</taxon>
        <taxon>Burkholderiales</taxon>
        <taxon>Burkholderiaceae</taxon>
        <taxon>Paraburkholderia</taxon>
    </lineage>
</organism>
<reference evidence="1 2" key="1">
    <citation type="submission" date="2021-11" db="EMBL/GenBank/DDBJ databases">
        <authorList>
            <person name="Oh E.-T."/>
            <person name="Kim S.-B."/>
        </authorList>
    </citation>
    <scope>NUCLEOTIDE SEQUENCE [LARGE SCALE GENOMIC DNA]</scope>
    <source>
        <strain evidence="1 2">MMS20-SJTN17</strain>
    </source>
</reference>
<dbReference type="Proteomes" id="UP001430614">
    <property type="component" value="Unassembled WGS sequence"/>
</dbReference>
<evidence type="ECO:0000313" key="1">
    <source>
        <dbReference type="EMBL" id="MCC8405305.1"/>
    </source>
</evidence>
<keyword evidence="2" id="KW-1185">Reference proteome</keyword>
<evidence type="ECO:0000313" key="2">
    <source>
        <dbReference type="Proteomes" id="UP001430614"/>
    </source>
</evidence>
<accession>A0ABS8KKQ4</accession>
<proteinExistence type="predicted"/>
<protein>
    <submittedName>
        <fullName evidence="1">Uncharacterized protein</fullName>
    </submittedName>
</protein>
<dbReference type="RefSeq" id="WP_230564079.1">
    <property type="nucleotide sequence ID" value="NZ_JAJITC010000018.1"/>
</dbReference>
<sequence>MTKLSEQFPIERAHSSARLHSAACSHGLVSQLATERSAAQKDFLSSVFVRRSVEREVSLHRPIQSRRNR</sequence>
<comment type="caution">
    <text evidence="1">The sequence shown here is derived from an EMBL/GenBank/DDBJ whole genome shotgun (WGS) entry which is preliminary data.</text>
</comment>
<name>A0ABS8KKQ4_9BURK</name>